<organism evidence="3 4">
    <name type="scientific">Elysia chlorotica</name>
    <name type="common">Eastern emerald elysia</name>
    <name type="synonym">Sea slug</name>
    <dbReference type="NCBI Taxonomy" id="188477"/>
    <lineage>
        <taxon>Eukaryota</taxon>
        <taxon>Metazoa</taxon>
        <taxon>Spiralia</taxon>
        <taxon>Lophotrochozoa</taxon>
        <taxon>Mollusca</taxon>
        <taxon>Gastropoda</taxon>
        <taxon>Heterobranchia</taxon>
        <taxon>Euthyneura</taxon>
        <taxon>Panpulmonata</taxon>
        <taxon>Sacoglossa</taxon>
        <taxon>Placobranchoidea</taxon>
        <taxon>Plakobranchidae</taxon>
        <taxon>Elysia</taxon>
    </lineage>
</organism>
<feature type="compositionally biased region" description="Basic and acidic residues" evidence="1">
    <location>
        <begin position="326"/>
        <end position="351"/>
    </location>
</feature>
<feature type="transmembrane region" description="Helical" evidence="2">
    <location>
        <begin position="100"/>
        <end position="121"/>
    </location>
</feature>
<protein>
    <submittedName>
        <fullName evidence="3">Uncharacterized protein</fullName>
    </submittedName>
</protein>
<comment type="caution">
    <text evidence="3">The sequence shown here is derived from an EMBL/GenBank/DDBJ whole genome shotgun (WGS) entry which is preliminary data.</text>
</comment>
<feature type="compositionally biased region" description="Polar residues" evidence="1">
    <location>
        <begin position="482"/>
        <end position="496"/>
    </location>
</feature>
<sequence>MQKTRIALSLEETLEKVNAAGDSTCQTHSGQSEGEWKQSVALVVPVIQNHHKQLMAESEISDFYVDEDLEDVFHRQLKTLDLENNATSRSDIVGDHLPEWLIGVIIVVIMLIIAFFAMVVTSISKKRNNVKGDNSANPYEDLESGAVTSLDSGETLQVASFVYKNDTTPRENNAESASPPPATPSASGKTGNAELKGCQNPLFVEDEEEPSHSVAPNNPTETQKTSDPDLIHNELGSGCGEASSCSNNSITSETDPTEGAGSHGHGGSDGPAKPAGLPYNHKRFSRLNDTRREIMTEAVVENSFELDKESKHRRKYLAKANNSTQIKDKNHVEPKEKKDNLSGGETHKHEAQNGTGVITQTTGEESDGSANSSESTMTMNVPCGLVGSGQYQHHPVTEPSGEMPEHELCPEQTCPADNRDSHTDNDHVMCKADIRSAACISAAASTVNGCLHQMREKDASLDPTHGFSSLAKTDPEVDEKSVGTNSLGEQHYSTNL</sequence>
<feature type="compositionally biased region" description="Polar residues" evidence="1">
    <location>
        <begin position="352"/>
        <end position="379"/>
    </location>
</feature>
<dbReference type="EMBL" id="RQTK01000079">
    <property type="protein sequence ID" value="RUS88578.1"/>
    <property type="molecule type" value="Genomic_DNA"/>
</dbReference>
<evidence type="ECO:0000256" key="2">
    <source>
        <dbReference type="SAM" id="Phobius"/>
    </source>
</evidence>
<feature type="region of interest" description="Disordered" evidence="1">
    <location>
        <begin position="318"/>
        <end position="379"/>
    </location>
</feature>
<feature type="compositionally biased region" description="Polar residues" evidence="1">
    <location>
        <begin position="214"/>
        <end position="223"/>
    </location>
</feature>
<proteinExistence type="predicted"/>
<reference evidence="3 4" key="1">
    <citation type="submission" date="2019-01" db="EMBL/GenBank/DDBJ databases">
        <title>A draft genome assembly of the solar-powered sea slug Elysia chlorotica.</title>
        <authorList>
            <person name="Cai H."/>
            <person name="Li Q."/>
            <person name="Fang X."/>
            <person name="Li J."/>
            <person name="Curtis N.E."/>
            <person name="Altenburger A."/>
            <person name="Shibata T."/>
            <person name="Feng M."/>
            <person name="Maeda T."/>
            <person name="Schwartz J.A."/>
            <person name="Shigenobu S."/>
            <person name="Lundholm N."/>
            <person name="Nishiyama T."/>
            <person name="Yang H."/>
            <person name="Hasebe M."/>
            <person name="Li S."/>
            <person name="Pierce S.K."/>
            <person name="Wang J."/>
        </authorList>
    </citation>
    <scope>NUCLEOTIDE SEQUENCE [LARGE SCALE GENOMIC DNA]</scope>
    <source>
        <strain evidence="3">EC2010</strain>
        <tissue evidence="3">Whole organism of an adult</tissue>
    </source>
</reference>
<feature type="region of interest" description="Disordered" evidence="1">
    <location>
        <begin position="459"/>
        <end position="496"/>
    </location>
</feature>
<dbReference type="AlphaFoldDB" id="A0A433U459"/>
<evidence type="ECO:0000313" key="3">
    <source>
        <dbReference type="EMBL" id="RUS88578.1"/>
    </source>
</evidence>
<keyword evidence="2" id="KW-0812">Transmembrane</keyword>
<name>A0A433U459_ELYCH</name>
<dbReference type="OrthoDB" id="10624951at2759"/>
<keyword evidence="4" id="KW-1185">Reference proteome</keyword>
<feature type="compositionally biased region" description="Polar residues" evidence="1">
    <location>
        <begin position="243"/>
        <end position="254"/>
    </location>
</feature>
<accession>A0A433U459</accession>
<dbReference type="Proteomes" id="UP000271974">
    <property type="component" value="Unassembled WGS sequence"/>
</dbReference>
<keyword evidence="2" id="KW-0472">Membrane</keyword>
<feature type="region of interest" description="Disordered" evidence="1">
    <location>
        <begin position="166"/>
        <end position="281"/>
    </location>
</feature>
<keyword evidence="2" id="KW-1133">Transmembrane helix</keyword>
<evidence type="ECO:0000256" key="1">
    <source>
        <dbReference type="SAM" id="MobiDB-lite"/>
    </source>
</evidence>
<evidence type="ECO:0000313" key="4">
    <source>
        <dbReference type="Proteomes" id="UP000271974"/>
    </source>
</evidence>
<gene>
    <name evidence="3" type="ORF">EGW08_003678</name>
</gene>